<dbReference type="CDD" id="cd04301">
    <property type="entry name" value="NAT_SF"/>
    <property type="match status" value="1"/>
</dbReference>
<keyword evidence="1" id="KW-0808">Transferase</keyword>
<feature type="domain" description="N-acetyltransferase" evidence="3">
    <location>
        <begin position="128"/>
        <end position="275"/>
    </location>
</feature>
<gene>
    <name evidence="4" type="ORF">CSSPTR1EN2_LOCUS15299</name>
</gene>
<evidence type="ECO:0000313" key="4">
    <source>
        <dbReference type="EMBL" id="CAK9220230.1"/>
    </source>
</evidence>
<dbReference type="SUPFAM" id="SSF55729">
    <property type="entry name" value="Acyl-CoA N-acyltransferases (Nat)"/>
    <property type="match status" value="1"/>
</dbReference>
<protein>
    <recommendedName>
        <fullName evidence="3">N-acetyltransferase domain-containing protein</fullName>
    </recommendedName>
</protein>
<evidence type="ECO:0000313" key="5">
    <source>
        <dbReference type="Proteomes" id="UP001497512"/>
    </source>
</evidence>
<dbReference type="InterPro" id="IPR016181">
    <property type="entry name" value="Acyl_CoA_acyltransferase"/>
</dbReference>
<dbReference type="PROSITE" id="PS51186">
    <property type="entry name" value="GNAT"/>
    <property type="match status" value="1"/>
</dbReference>
<dbReference type="InterPro" id="IPR000182">
    <property type="entry name" value="GNAT_dom"/>
</dbReference>
<dbReference type="InterPro" id="IPR045039">
    <property type="entry name" value="NSI-like"/>
</dbReference>
<evidence type="ECO:0000256" key="2">
    <source>
        <dbReference type="ARBA" id="ARBA00023315"/>
    </source>
</evidence>
<reference evidence="4" key="1">
    <citation type="submission" date="2024-02" db="EMBL/GenBank/DDBJ databases">
        <authorList>
            <consortium name="ELIXIR-Norway"/>
            <consortium name="Elixir Norway"/>
        </authorList>
    </citation>
    <scope>NUCLEOTIDE SEQUENCE</scope>
</reference>
<dbReference type="Pfam" id="PF00583">
    <property type="entry name" value="Acetyltransf_1"/>
    <property type="match status" value="1"/>
</dbReference>
<dbReference type="Gene3D" id="3.40.630.30">
    <property type="match status" value="1"/>
</dbReference>
<keyword evidence="2" id="KW-0012">Acyltransferase</keyword>
<dbReference type="PANTHER" id="PTHR43626:SF4">
    <property type="entry name" value="GCN5-RELATED N-ACETYLTRANSFERASE 2, CHLOROPLASTIC"/>
    <property type="match status" value="1"/>
</dbReference>
<dbReference type="Proteomes" id="UP001497512">
    <property type="component" value="Chromosome 3"/>
</dbReference>
<dbReference type="EMBL" id="OZ019895">
    <property type="protein sequence ID" value="CAK9220230.1"/>
    <property type="molecule type" value="Genomic_DNA"/>
</dbReference>
<dbReference type="PANTHER" id="PTHR43626">
    <property type="entry name" value="ACYL-COA N-ACYLTRANSFERASE"/>
    <property type="match status" value="1"/>
</dbReference>
<proteinExistence type="predicted"/>
<sequence>MAMVCSTVSFLVLPPHFSGRPSCNVACSSSCCSVASSSHAYCPASRNIVSILTSSHQQRHHHPLTSDALDKRDLRTKAGLWDSIRSGLLKTSPTSVTEPERKEDEFDLVEGEVVLVEKVQTDGTVEKIVFASGAEVDVYELELLCDKVGWPRRPPSKVAAALRNSYMVASLHLYRQPPSADGDIPALEKRELIGMARATSDHAFNATIWDVLVDPLYQGQGLGKALVEQMVRALLRRDIGNITLFADAQVVDFYKGLGFEADPEGIKGMFWYPRY</sequence>
<evidence type="ECO:0000259" key="3">
    <source>
        <dbReference type="PROSITE" id="PS51186"/>
    </source>
</evidence>
<accession>A0ABP0UH54</accession>
<evidence type="ECO:0000256" key="1">
    <source>
        <dbReference type="ARBA" id="ARBA00022679"/>
    </source>
</evidence>
<organism evidence="4 5">
    <name type="scientific">Sphagnum troendelagicum</name>
    <dbReference type="NCBI Taxonomy" id="128251"/>
    <lineage>
        <taxon>Eukaryota</taxon>
        <taxon>Viridiplantae</taxon>
        <taxon>Streptophyta</taxon>
        <taxon>Embryophyta</taxon>
        <taxon>Bryophyta</taxon>
        <taxon>Sphagnophytina</taxon>
        <taxon>Sphagnopsida</taxon>
        <taxon>Sphagnales</taxon>
        <taxon>Sphagnaceae</taxon>
        <taxon>Sphagnum</taxon>
    </lineage>
</organism>
<name>A0ABP0UH54_9BRYO</name>
<keyword evidence="5" id="KW-1185">Reference proteome</keyword>